<dbReference type="RefSeq" id="XP_005536255.1">
    <property type="nucleotide sequence ID" value="XM_005536198.1"/>
</dbReference>
<accession>M1V7P7</accession>
<reference evidence="1 2" key="2">
    <citation type="journal article" date="2007" name="BMC Biol.">
        <title>A 100%-complete sequence reveals unusually simple genomic features in the hot-spring red alga Cyanidioschyzon merolae.</title>
        <authorList>
            <person name="Nozaki H."/>
            <person name="Takano H."/>
            <person name="Misumi O."/>
            <person name="Terasawa K."/>
            <person name="Matsuzaki M."/>
            <person name="Maruyama S."/>
            <person name="Nishida K."/>
            <person name="Yagisawa F."/>
            <person name="Yoshida Y."/>
            <person name="Fujiwara T."/>
            <person name="Takio S."/>
            <person name="Tamura K."/>
            <person name="Chung S.J."/>
            <person name="Nakamura S."/>
            <person name="Kuroiwa H."/>
            <person name="Tanaka K."/>
            <person name="Sato N."/>
            <person name="Kuroiwa T."/>
        </authorList>
    </citation>
    <scope>NUCLEOTIDE SEQUENCE [LARGE SCALE GENOMIC DNA]</scope>
    <source>
        <strain evidence="1 2">10D</strain>
    </source>
</reference>
<dbReference type="Gramene" id="CMI066CT">
    <property type="protein sequence ID" value="CMI066CT"/>
    <property type="gene ID" value="CMI066C"/>
</dbReference>
<name>M1V7P7_CYAM1</name>
<gene>
    <name evidence="1" type="ORF">CYME_CMI066C</name>
</gene>
<dbReference type="OrthoDB" id="10543378at2759"/>
<dbReference type="AlphaFoldDB" id="M1V7P7"/>
<dbReference type="HOGENOM" id="CLU_1162570_0_0_1"/>
<protein>
    <submittedName>
        <fullName evidence="1">Uncharacterized protein</fullName>
    </submittedName>
</protein>
<proteinExistence type="predicted"/>
<keyword evidence="2" id="KW-1185">Reference proteome</keyword>
<dbReference type="EMBL" id="AP006491">
    <property type="protein sequence ID" value="BAM79969.1"/>
    <property type="molecule type" value="Genomic_DNA"/>
</dbReference>
<sequence>MTTDPSSSDRTTPENGIHIKAKEMVQRLDEEFSRFPRIEPAYTTVKRRVQRVVDDPRVRTAYETEVKPRVRAAVTRLEGVELFTLRVFVALLYQLESVLDGMLHRFGESAPASHAAQQSSGAGAEPDECSPVSAADSLDTAIRKLRARACRVRVQVVELLNASVAGARRVGDQAGTFLADERTVLYRYAKSLVVRLLSMLRSLADYGLNALGKEYTPVSVPVPPGQSGAAEASQASGVL</sequence>
<organism evidence="1 2">
    <name type="scientific">Cyanidioschyzon merolae (strain NIES-3377 / 10D)</name>
    <name type="common">Unicellular red alga</name>
    <dbReference type="NCBI Taxonomy" id="280699"/>
    <lineage>
        <taxon>Eukaryota</taxon>
        <taxon>Rhodophyta</taxon>
        <taxon>Bangiophyceae</taxon>
        <taxon>Cyanidiales</taxon>
        <taxon>Cyanidiaceae</taxon>
        <taxon>Cyanidioschyzon</taxon>
    </lineage>
</organism>
<reference evidence="1 2" key="1">
    <citation type="journal article" date="2004" name="Nature">
        <title>Genome sequence of the ultrasmall unicellular red alga Cyanidioschyzon merolae 10D.</title>
        <authorList>
            <person name="Matsuzaki M."/>
            <person name="Misumi O."/>
            <person name="Shin-i T."/>
            <person name="Maruyama S."/>
            <person name="Takahara M."/>
            <person name="Miyagishima S."/>
            <person name="Mori T."/>
            <person name="Nishida K."/>
            <person name="Yagisawa F."/>
            <person name="Nishida K."/>
            <person name="Yoshida Y."/>
            <person name="Nishimura Y."/>
            <person name="Nakao S."/>
            <person name="Kobayashi T."/>
            <person name="Momoyama Y."/>
            <person name="Higashiyama T."/>
            <person name="Minoda A."/>
            <person name="Sano M."/>
            <person name="Nomoto H."/>
            <person name="Oishi K."/>
            <person name="Hayashi H."/>
            <person name="Ohta F."/>
            <person name="Nishizaka S."/>
            <person name="Haga S."/>
            <person name="Miura S."/>
            <person name="Morishita T."/>
            <person name="Kabeya Y."/>
            <person name="Terasawa K."/>
            <person name="Suzuki Y."/>
            <person name="Ishii Y."/>
            <person name="Asakawa S."/>
            <person name="Takano H."/>
            <person name="Ohta N."/>
            <person name="Kuroiwa H."/>
            <person name="Tanaka K."/>
            <person name="Shimizu N."/>
            <person name="Sugano S."/>
            <person name="Sato N."/>
            <person name="Nozaki H."/>
            <person name="Ogasawara N."/>
            <person name="Kohara Y."/>
            <person name="Kuroiwa T."/>
        </authorList>
    </citation>
    <scope>NUCLEOTIDE SEQUENCE [LARGE SCALE GENOMIC DNA]</scope>
    <source>
        <strain evidence="1 2">10D</strain>
    </source>
</reference>
<evidence type="ECO:0000313" key="1">
    <source>
        <dbReference type="EMBL" id="BAM79969.1"/>
    </source>
</evidence>
<evidence type="ECO:0000313" key="2">
    <source>
        <dbReference type="Proteomes" id="UP000007014"/>
    </source>
</evidence>
<dbReference type="KEGG" id="cme:CYME_CMI066C"/>
<dbReference type="GeneID" id="16993891"/>
<dbReference type="Proteomes" id="UP000007014">
    <property type="component" value="Chromosome 9"/>
</dbReference>